<evidence type="ECO:0000259" key="5">
    <source>
        <dbReference type="PROSITE" id="PS50043"/>
    </source>
</evidence>
<proteinExistence type="predicted"/>
<gene>
    <name evidence="6" type="ORF">CE91St30_03580</name>
</gene>
<dbReference type="PANTHER" id="PTHR44688:SF16">
    <property type="entry name" value="DNA-BINDING TRANSCRIPTIONAL ACTIVATOR DEVR_DOSR"/>
    <property type="match status" value="1"/>
</dbReference>
<dbReference type="CDD" id="cd06170">
    <property type="entry name" value="LuxR_C_like"/>
    <property type="match status" value="1"/>
</dbReference>
<keyword evidence="4" id="KW-1133">Transmembrane helix</keyword>
<feature type="transmembrane region" description="Helical" evidence="4">
    <location>
        <begin position="79"/>
        <end position="98"/>
    </location>
</feature>
<dbReference type="Proteomes" id="UP001320544">
    <property type="component" value="Chromosome"/>
</dbReference>
<keyword evidence="7" id="KW-1185">Reference proteome</keyword>
<dbReference type="PROSITE" id="PS50043">
    <property type="entry name" value="HTH_LUXR_2"/>
    <property type="match status" value="1"/>
</dbReference>
<feature type="transmembrane region" description="Helical" evidence="4">
    <location>
        <begin position="302"/>
        <end position="322"/>
    </location>
</feature>
<dbReference type="SUPFAM" id="SSF46894">
    <property type="entry name" value="C-terminal effector domain of the bipartite response regulators"/>
    <property type="match status" value="1"/>
</dbReference>
<dbReference type="SMART" id="SM00421">
    <property type="entry name" value="HTH_LUXR"/>
    <property type="match status" value="1"/>
</dbReference>
<keyword evidence="3" id="KW-0804">Transcription</keyword>
<evidence type="ECO:0000256" key="4">
    <source>
        <dbReference type="SAM" id="Phobius"/>
    </source>
</evidence>
<evidence type="ECO:0000313" key="6">
    <source>
        <dbReference type="EMBL" id="BDE95025.1"/>
    </source>
</evidence>
<sequence>MGQPAQTAGNLSLRRILGFACNQGFVFFLFYMGSNRAIPIGSFNFERAELFGTLLFMVVGFSVLRLVPAKTRNALLARPMLLVYAVMGVLGSFIPLFLGSPSAYWLPVEGALIGLPCALLLATWGREFGETSTKISVPEVFVGSTVGALVGLIVSLIPIEGVTLVLHLLPIASAAALMAAPKAADHAQASAVTEAAAGGDTAKDTVLLSAKIIAGTALFGMAAGFMETFNTDPGNAAMASYPVSLLLFGAFALGTLSLLRSDGFGRGAALNKAYRLALFIMMTGYLLIPVPQFAESLVPGEAVVLAGYLGLSAVLISLFLVLAKLTATDAAMSFSRGFVALFGGELVGVAIANAFDYAQPGYVTPYSVVVFAGILVLFSYVFLFTERDFGSLSEIVTSTDSLEDACEAIAREYGLSDREGEILPFALRGRTSERISQELHISKSTVDTHLRRIYAKAGVHSRQELIDLSEAKRG</sequence>
<dbReference type="Gene3D" id="1.10.10.10">
    <property type="entry name" value="Winged helix-like DNA-binding domain superfamily/Winged helix DNA-binding domain"/>
    <property type="match status" value="1"/>
</dbReference>
<dbReference type="InterPro" id="IPR016032">
    <property type="entry name" value="Sig_transdc_resp-reg_C-effctor"/>
</dbReference>
<organism evidence="6 7">
    <name type="scientific">Raoultibacter timonensis</name>
    <dbReference type="NCBI Taxonomy" id="1907662"/>
    <lineage>
        <taxon>Bacteria</taxon>
        <taxon>Bacillati</taxon>
        <taxon>Actinomycetota</taxon>
        <taxon>Coriobacteriia</taxon>
        <taxon>Eggerthellales</taxon>
        <taxon>Eggerthellaceae</taxon>
        <taxon>Raoultibacter</taxon>
    </lineage>
</organism>
<protein>
    <recommendedName>
        <fullName evidence="5">HTH luxR-type domain-containing protein</fullName>
    </recommendedName>
</protein>
<feature type="transmembrane region" description="Helical" evidence="4">
    <location>
        <begin position="104"/>
        <end position="125"/>
    </location>
</feature>
<evidence type="ECO:0000256" key="1">
    <source>
        <dbReference type="ARBA" id="ARBA00023015"/>
    </source>
</evidence>
<feature type="transmembrane region" description="Helical" evidence="4">
    <location>
        <begin position="12"/>
        <end position="30"/>
    </location>
</feature>
<feature type="transmembrane region" description="Helical" evidence="4">
    <location>
        <begin position="238"/>
        <end position="261"/>
    </location>
</feature>
<dbReference type="InterPro" id="IPR000792">
    <property type="entry name" value="Tscrpt_reg_LuxR_C"/>
</dbReference>
<dbReference type="InterPro" id="IPR036388">
    <property type="entry name" value="WH-like_DNA-bd_sf"/>
</dbReference>
<accession>A0ABM7WFP0</accession>
<keyword evidence="1" id="KW-0805">Transcription regulation</keyword>
<feature type="transmembrane region" description="Helical" evidence="4">
    <location>
        <begin position="361"/>
        <end position="383"/>
    </location>
</feature>
<evidence type="ECO:0000256" key="2">
    <source>
        <dbReference type="ARBA" id="ARBA00023125"/>
    </source>
</evidence>
<feature type="transmembrane region" description="Helical" evidence="4">
    <location>
        <begin position="334"/>
        <end position="355"/>
    </location>
</feature>
<feature type="transmembrane region" description="Helical" evidence="4">
    <location>
        <begin position="273"/>
        <end position="290"/>
    </location>
</feature>
<feature type="transmembrane region" description="Helical" evidence="4">
    <location>
        <begin position="165"/>
        <end position="184"/>
    </location>
</feature>
<feature type="transmembrane region" description="Helical" evidence="4">
    <location>
        <begin position="205"/>
        <end position="226"/>
    </location>
</feature>
<name>A0ABM7WFP0_9ACTN</name>
<keyword evidence="4" id="KW-0472">Membrane</keyword>
<feature type="domain" description="HTH luxR-type" evidence="5">
    <location>
        <begin position="408"/>
        <end position="473"/>
    </location>
</feature>
<evidence type="ECO:0000256" key="3">
    <source>
        <dbReference type="ARBA" id="ARBA00023163"/>
    </source>
</evidence>
<keyword evidence="4" id="KW-0812">Transmembrane</keyword>
<feature type="transmembrane region" description="Helical" evidence="4">
    <location>
        <begin position="137"/>
        <end position="159"/>
    </location>
</feature>
<reference evidence="6 7" key="1">
    <citation type="submission" date="2022-01" db="EMBL/GenBank/DDBJ databases">
        <title>Novel bile acid biosynthetic pathways are enriched in the microbiome of centenarians.</title>
        <authorList>
            <person name="Sato Y."/>
            <person name="Atarashi K."/>
            <person name="Plichta R.D."/>
            <person name="Arai Y."/>
            <person name="Sasajima S."/>
            <person name="Kearney M.S."/>
            <person name="Suda W."/>
            <person name="Takeshita K."/>
            <person name="Sasaki T."/>
            <person name="Okamoto S."/>
            <person name="Skelly N.A."/>
            <person name="Okamura Y."/>
            <person name="Vlamakis H."/>
            <person name="Li Y."/>
            <person name="Tanoue T."/>
            <person name="Takei H."/>
            <person name="Nittono H."/>
            <person name="Narushima S."/>
            <person name="Irie J."/>
            <person name="Itoh H."/>
            <person name="Moriya K."/>
            <person name="Sugiura Y."/>
            <person name="Suematsu M."/>
            <person name="Moritoki N."/>
            <person name="Shibata S."/>
            <person name="Littman R.D."/>
            <person name="Fischbach A.M."/>
            <person name="Uwamino Y."/>
            <person name="Inoue T."/>
            <person name="Honda A."/>
            <person name="Hattori M."/>
            <person name="Murai T."/>
            <person name="Xavier J.R."/>
            <person name="Hirose N."/>
            <person name="Honda K."/>
        </authorList>
    </citation>
    <scope>NUCLEOTIDE SEQUENCE [LARGE SCALE GENOMIC DNA]</scope>
    <source>
        <strain evidence="6 7">CE91-St30</strain>
    </source>
</reference>
<dbReference type="PRINTS" id="PR00038">
    <property type="entry name" value="HTHLUXR"/>
</dbReference>
<evidence type="ECO:0000313" key="7">
    <source>
        <dbReference type="Proteomes" id="UP001320544"/>
    </source>
</evidence>
<dbReference type="Pfam" id="PF00196">
    <property type="entry name" value="GerE"/>
    <property type="match status" value="1"/>
</dbReference>
<keyword evidence="2" id="KW-0238">DNA-binding</keyword>
<dbReference type="RefSeq" id="WP_244411530.1">
    <property type="nucleotide sequence ID" value="NZ_AP025564.1"/>
</dbReference>
<dbReference type="EMBL" id="AP025564">
    <property type="protein sequence ID" value="BDE95025.1"/>
    <property type="molecule type" value="Genomic_DNA"/>
</dbReference>
<feature type="transmembrane region" description="Helical" evidence="4">
    <location>
        <begin position="50"/>
        <end position="67"/>
    </location>
</feature>
<dbReference type="PROSITE" id="PS00622">
    <property type="entry name" value="HTH_LUXR_1"/>
    <property type="match status" value="1"/>
</dbReference>
<dbReference type="PANTHER" id="PTHR44688">
    <property type="entry name" value="DNA-BINDING TRANSCRIPTIONAL ACTIVATOR DEVR_DOSR"/>
    <property type="match status" value="1"/>
</dbReference>